<dbReference type="AlphaFoldDB" id="A0A7S2XDZ5"/>
<dbReference type="EMBL" id="HBHP01023042">
    <property type="protein sequence ID" value="CAD9770366.1"/>
    <property type="molecule type" value="Transcribed_RNA"/>
</dbReference>
<accession>A0A7S2XDZ5</accession>
<evidence type="ECO:0000313" key="2">
    <source>
        <dbReference type="EMBL" id="CAD9770366.1"/>
    </source>
</evidence>
<sequence length="509" mass="56081">MPYGSSSTAERRAQPVPTIFIKANFQNKSMEISQSGDLKSLAKVGVLESESDKCTPCDTVITQETAKPPLGAINLARLFFSRGVGSKNKVVPGLVAGPNLMTLVKESNDASKGDRTSNDPTEKPAKIKFEEVLNEKPLRNSKKRSLMSNGASGCVQHQESPSRFETSTTPLQIMPAVEPKQSEPANSYTVQAKSMSPTMLSETIEAKHKPQKDRKSTQQQRSSLVTDVCAPLNSSPPLSPESKAPSCQTRDEQRPLCTVGSTLASKRSREIADFKTRTSKRTRTKHKKLVLFLSKPPSTSLVASVHPASQIRRLPLGRFSDVKLDSKPAMDNDNYPSNARPFGMVVSHHGTCRMRGIGKRTFIAQLLVSAHECLGWVVAGMITWRVHNPRKNIVLQQPVPAVMCMRYPGSMEIMLCKSDGTAELPPDVVELWLEGKLRPVRPLCRDLHGMELKQQLNTDTCFARNMQVEKQSVDAADAIMLLNFAQEASGKPQDGEMVEIDDAWLHVRA</sequence>
<feature type="region of interest" description="Disordered" evidence="1">
    <location>
        <begin position="143"/>
        <end position="168"/>
    </location>
</feature>
<feature type="region of interest" description="Disordered" evidence="1">
    <location>
        <begin position="205"/>
        <end position="262"/>
    </location>
</feature>
<proteinExistence type="predicted"/>
<feature type="compositionally biased region" description="Low complexity" evidence="1">
    <location>
        <begin position="231"/>
        <end position="242"/>
    </location>
</feature>
<feature type="compositionally biased region" description="Polar residues" evidence="1">
    <location>
        <begin position="146"/>
        <end position="168"/>
    </location>
</feature>
<feature type="compositionally biased region" description="Basic and acidic residues" evidence="1">
    <location>
        <begin position="205"/>
        <end position="216"/>
    </location>
</feature>
<name>A0A7S2XDZ5_9EUKA</name>
<protein>
    <submittedName>
        <fullName evidence="2">Uncharacterized protein</fullName>
    </submittedName>
</protein>
<gene>
    <name evidence="2" type="ORF">LSP00402_LOCUS14351</name>
</gene>
<organism evidence="2">
    <name type="scientific">Lotharella oceanica</name>
    <dbReference type="NCBI Taxonomy" id="641309"/>
    <lineage>
        <taxon>Eukaryota</taxon>
        <taxon>Sar</taxon>
        <taxon>Rhizaria</taxon>
        <taxon>Cercozoa</taxon>
        <taxon>Chlorarachniophyceae</taxon>
        <taxon>Lotharella</taxon>
    </lineage>
</organism>
<reference evidence="2" key="1">
    <citation type="submission" date="2021-01" db="EMBL/GenBank/DDBJ databases">
        <authorList>
            <person name="Corre E."/>
            <person name="Pelletier E."/>
            <person name="Niang G."/>
            <person name="Scheremetjew M."/>
            <person name="Finn R."/>
            <person name="Kale V."/>
            <person name="Holt S."/>
            <person name="Cochrane G."/>
            <person name="Meng A."/>
            <person name="Brown T."/>
            <person name="Cohen L."/>
        </authorList>
    </citation>
    <scope>NUCLEOTIDE SEQUENCE</scope>
    <source>
        <strain evidence="2">CCMP622</strain>
    </source>
</reference>
<evidence type="ECO:0000256" key="1">
    <source>
        <dbReference type="SAM" id="MobiDB-lite"/>
    </source>
</evidence>